<dbReference type="GO" id="GO:0005737">
    <property type="term" value="C:cytoplasm"/>
    <property type="evidence" value="ECO:0007669"/>
    <property type="project" value="TreeGrafter"/>
</dbReference>
<dbReference type="GO" id="GO:0008999">
    <property type="term" value="F:protein-N-terminal-alanine acetyltransferase activity"/>
    <property type="evidence" value="ECO:0007669"/>
    <property type="project" value="TreeGrafter"/>
</dbReference>
<evidence type="ECO:0000259" key="1">
    <source>
        <dbReference type="PROSITE" id="PS51186"/>
    </source>
</evidence>
<protein>
    <recommendedName>
        <fullName evidence="1">N-acetyltransferase domain-containing protein</fullName>
    </recommendedName>
</protein>
<dbReference type="InterPro" id="IPR016181">
    <property type="entry name" value="Acyl_CoA_acyltransferase"/>
</dbReference>
<reference evidence="3" key="1">
    <citation type="submission" date="2017-01" db="EMBL/GenBank/DDBJ databases">
        <title>Comparative genomics of anhydrobiosis in the tardigrade Hypsibius dujardini.</title>
        <authorList>
            <person name="Yoshida Y."/>
            <person name="Koutsovoulos G."/>
            <person name="Laetsch D."/>
            <person name="Stevens L."/>
            <person name="Kumar S."/>
            <person name="Horikawa D."/>
            <person name="Ishino K."/>
            <person name="Komine S."/>
            <person name="Tomita M."/>
            <person name="Blaxter M."/>
            <person name="Arakawa K."/>
        </authorList>
    </citation>
    <scope>NUCLEOTIDE SEQUENCE [LARGE SCALE GENOMIC DNA]</scope>
    <source>
        <strain evidence="3">Z151</strain>
    </source>
</reference>
<accession>A0A1W0WEZ7</accession>
<dbReference type="InterPro" id="IPR051908">
    <property type="entry name" value="Ribosomal_N-acetyltransferase"/>
</dbReference>
<dbReference type="OrthoDB" id="41238at2759"/>
<dbReference type="AlphaFoldDB" id="A0A1W0WEZ7"/>
<dbReference type="Proteomes" id="UP000192578">
    <property type="component" value="Unassembled WGS sequence"/>
</dbReference>
<sequence>MADPELCFQPANRPDLRTLHGRFVRLEKLNTTLHGDALWTILQGPDADPTLWEYLPFGPYPQRKDFDAWLQLRATGMDLWGYCIVDQITDQVNGMISFISIVPEHGRLEYGSVIFGPAMQRSPKGTEAVYLLAKEAFELGNRRLEWKCNRENVRSKRVAERCGFRFEGLFRQHMVVRGRNRDSLYFSMTDREWPSRRKAFEAWLAVENFDASGRQIKTLEDLRNGDL</sequence>
<evidence type="ECO:0000313" key="2">
    <source>
        <dbReference type="EMBL" id="OQV13758.1"/>
    </source>
</evidence>
<feature type="domain" description="N-acetyltransferase" evidence="1">
    <location>
        <begin position="39"/>
        <end position="191"/>
    </location>
</feature>
<organism evidence="2 3">
    <name type="scientific">Hypsibius exemplaris</name>
    <name type="common">Freshwater tardigrade</name>
    <dbReference type="NCBI Taxonomy" id="2072580"/>
    <lineage>
        <taxon>Eukaryota</taxon>
        <taxon>Metazoa</taxon>
        <taxon>Ecdysozoa</taxon>
        <taxon>Tardigrada</taxon>
        <taxon>Eutardigrada</taxon>
        <taxon>Parachela</taxon>
        <taxon>Hypsibioidea</taxon>
        <taxon>Hypsibiidae</taxon>
        <taxon>Hypsibius</taxon>
    </lineage>
</organism>
<dbReference type="PROSITE" id="PS51186">
    <property type="entry name" value="GNAT"/>
    <property type="match status" value="1"/>
</dbReference>
<dbReference type="InterPro" id="IPR000182">
    <property type="entry name" value="GNAT_dom"/>
</dbReference>
<dbReference type="PANTHER" id="PTHR43441">
    <property type="entry name" value="RIBOSOMAL-PROTEIN-SERINE ACETYLTRANSFERASE"/>
    <property type="match status" value="1"/>
</dbReference>
<dbReference type="FunFam" id="3.40.630.30:FF:000047">
    <property type="entry name" value="Acetyltransferase, GNAT family"/>
    <property type="match status" value="1"/>
</dbReference>
<gene>
    <name evidence="2" type="ORF">BV898_11979</name>
</gene>
<comment type="caution">
    <text evidence="2">The sequence shown here is derived from an EMBL/GenBank/DDBJ whole genome shotgun (WGS) entry which is preliminary data.</text>
</comment>
<dbReference type="Gene3D" id="3.40.630.30">
    <property type="match status" value="1"/>
</dbReference>
<keyword evidence="3" id="KW-1185">Reference proteome</keyword>
<evidence type="ECO:0000313" key="3">
    <source>
        <dbReference type="Proteomes" id="UP000192578"/>
    </source>
</evidence>
<dbReference type="EMBL" id="MTYJ01000116">
    <property type="protein sequence ID" value="OQV13758.1"/>
    <property type="molecule type" value="Genomic_DNA"/>
</dbReference>
<dbReference type="PANTHER" id="PTHR43441:SF2">
    <property type="entry name" value="FAMILY ACETYLTRANSFERASE, PUTATIVE (AFU_ORTHOLOGUE AFUA_7G00850)-RELATED"/>
    <property type="match status" value="1"/>
</dbReference>
<dbReference type="SUPFAM" id="SSF55729">
    <property type="entry name" value="Acyl-CoA N-acyltransferases (Nat)"/>
    <property type="match status" value="1"/>
</dbReference>
<dbReference type="GO" id="GO:1990189">
    <property type="term" value="F:protein N-terminal-serine acetyltransferase activity"/>
    <property type="evidence" value="ECO:0007669"/>
    <property type="project" value="TreeGrafter"/>
</dbReference>
<proteinExistence type="predicted"/>
<name>A0A1W0WEZ7_HYPEX</name>
<dbReference type="Pfam" id="PF13302">
    <property type="entry name" value="Acetyltransf_3"/>
    <property type="match status" value="1"/>
</dbReference>